<dbReference type="RefSeq" id="WP_321547215.1">
    <property type="nucleotide sequence ID" value="NZ_JAXIVS010000006.1"/>
</dbReference>
<gene>
    <name evidence="1" type="ORF">SYV04_18845</name>
</gene>
<dbReference type="Proteomes" id="UP001291309">
    <property type="component" value="Unassembled WGS sequence"/>
</dbReference>
<accession>A0ABU5H4S0</accession>
<keyword evidence="2" id="KW-1185">Reference proteome</keyword>
<evidence type="ECO:0000313" key="2">
    <source>
        <dbReference type="Proteomes" id="UP001291309"/>
    </source>
</evidence>
<protein>
    <submittedName>
        <fullName evidence="1">Uncharacterized protein</fullName>
    </submittedName>
</protein>
<dbReference type="EMBL" id="JAXIVS010000006">
    <property type="protein sequence ID" value="MDY7228488.1"/>
    <property type="molecule type" value="Genomic_DNA"/>
</dbReference>
<name>A0ABU5H4S0_9BACT</name>
<dbReference type="SUPFAM" id="SSF49299">
    <property type="entry name" value="PKD domain"/>
    <property type="match status" value="1"/>
</dbReference>
<proteinExistence type="predicted"/>
<dbReference type="InterPro" id="IPR035986">
    <property type="entry name" value="PKD_dom_sf"/>
</dbReference>
<dbReference type="PROSITE" id="PS51257">
    <property type="entry name" value="PROKAR_LIPOPROTEIN"/>
    <property type="match status" value="1"/>
</dbReference>
<reference evidence="1 2" key="1">
    <citation type="submission" date="2023-12" db="EMBL/GenBank/DDBJ databases">
        <title>the genome sequence of Hyalangium sp. s54d21.</title>
        <authorList>
            <person name="Zhang X."/>
        </authorList>
    </citation>
    <scope>NUCLEOTIDE SEQUENCE [LARGE SCALE GENOMIC DNA]</scope>
    <source>
        <strain evidence="2">s54d21</strain>
    </source>
</reference>
<comment type="caution">
    <text evidence="1">The sequence shown here is derived from an EMBL/GenBank/DDBJ whole genome shotgun (WGS) entry which is preliminary data.</text>
</comment>
<evidence type="ECO:0000313" key="1">
    <source>
        <dbReference type="EMBL" id="MDY7228488.1"/>
    </source>
</evidence>
<sequence>MNSRLLLAFLCVASLSTGCIIVDDDHPPARRGDVTFMWTFAGLRCDGARDVYGVNIQIPGESLHNGGQYGCNTNNVDGIVLHDFVPGTYNFQIQAVDYRNVVIFEGSGSFVINGDARVNIDMVPVGNSNNSSYAYLTWTLPGNKLCNQAGITTVEITLDDLPPENFPCFRGQELPGLQTPYLAPGEHYIDFIAKDSTGRPLYYFRGSLSTQAYNPVSANYHLTSGGAAISWRFSDGSVTYDCLQADGSPGFRVGLNFRDVFTNELVYGEEGDWQVCSSKPITYSFLRPGTYKVILIATTSNGIQYRSNPNIPNLVVQADQFPGPNQALEVTLFRQ</sequence>
<organism evidence="1 2">
    <name type="scientific">Hyalangium rubrum</name>
    <dbReference type="NCBI Taxonomy" id="3103134"/>
    <lineage>
        <taxon>Bacteria</taxon>
        <taxon>Pseudomonadati</taxon>
        <taxon>Myxococcota</taxon>
        <taxon>Myxococcia</taxon>
        <taxon>Myxococcales</taxon>
        <taxon>Cystobacterineae</taxon>
        <taxon>Archangiaceae</taxon>
        <taxon>Hyalangium</taxon>
    </lineage>
</organism>